<evidence type="ECO:0000256" key="4">
    <source>
        <dbReference type="SAM" id="Coils"/>
    </source>
</evidence>
<keyword evidence="7" id="KW-0540">Nuclease</keyword>
<gene>
    <name evidence="7" type="ORF">Z045_10545</name>
</gene>
<reference evidence="7 8" key="2">
    <citation type="journal article" date="2016" name="Genome Announc.">
        <title>Draft Genome Sequence of a Versatile Hydrocarbon-Degrading Bacterium, Rhodococcus pyridinivorans Strain KG-16, Collected from Oil Fields in India.</title>
        <authorList>
            <person name="Aggarwal R.K."/>
            <person name="Dawar C."/>
            <person name="Phanindranath R."/>
            <person name="Mutnuri L."/>
            <person name="Dayal A.M."/>
        </authorList>
    </citation>
    <scope>NUCLEOTIDE SEQUENCE [LARGE SCALE GENOMIC DNA]</scope>
    <source>
        <strain evidence="7 8">KG-16</strain>
    </source>
</reference>
<comment type="caution">
    <text evidence="7">The sequence shown here is derived from an EMBL/GenBank/DDBJ whole genome shotgun (WGS) entry which is preliminary data.</text>
</comment>
<proteinExistence type="inferred from homology"/>
<evidence type="ECO:0000259" key="6">
    <source>
        <dbReference type="Pfam" id="PF13476"/>
    </source>
</evidence>
<evidence type="ECO:0000256" key="3">
    <source>
        <dbReference type="ARBA" id="ARBA00013368"/>
    </source>
</evidence>
<dbReference type="PANTHER" id="PTHR32114">
    <property type="entry name" value="ABC TRANSPORTER ABCH.3"/>
    <property type="match status" value="1"/>
</dbReference>
<dbReference type="GO" id="GO:0006302">
    <property type="term" value="P:double-strand break repair"/>
    <property type="evidence" value="ECO:0007669"/>
    <property type="project" value="InterPro"/>
</dbReference>
<dbReference type="Pfam" id="PF13558">
    <property type="entry name" value="SbcC_Walker_B"/>
    <property type="match status" value="1"/>
</dbReference>
<organism evidence="7 8">
    <name type="scientific">Rhodococcus pyridinivorans KG-16</name>
    <dbReference type="NCBI Taxonomy" id="1441730"/>
    <lineage>
        <taxon>Bacteria</taxon>
        <taxon>Bacillati</taxon>
        <taxon>Actinomycetota</taxon>
        <taxon>Actinomycetes</taxon>
        <taxon>Mycobacteriales</taxon>
        <taxon>Nocardiaceae</taxon>
        <taxon>Rhodococcus</taxon>
    </lineage>
</organism>
<dbReference type="RefSeq" id="WP_060651868.1">
    <property type="nucleotide sequence ID" value="NZ_AZXY01000004.1"/>
</dbReference>
<sequence>MRLHHLEITAFGPFADTVEIDFDELGADGLFLLHGQTGAGKTSILDAVAFALYGTVPGARSEGRRLLSDHARVGAVPTVRLEATIAGRRLSIERSPEFERPKKRGTGTIKQNAKANLTWVDGSGENLSRAQEIGDVVKSLLGMSAEQFFQVVLLPQGDFARFLRANSEERGRLLERLFDTTRFGDVEQWFRDRRGAGTKLLAEQQKKVEVLAAKVAASAGIEAGADADPVEWAGRLLAEAAENRDDAATALSRVRAVDDANRRRLDETVALADRLRRRRDALNVLAELEQTQSQRVALAAERDAAHRAVSVAVVDREADRLAREADAAAARAETAAAPLRSNDEGLDLLDVVGPTPSATDRDIVRPRCEEWSSEAARLDVLLDRRRRLTELEGECEKVAGRRRALADERQQVIDERAALPERSTAAADAVAEAERAAAMLPGLSTARDRAADALDAATELASRRTELERLEARVLQLHSEFNDARDVHLDVRQRRIDGMAAELAARLTDGEPCAVCGSTEHPEPARPAPDTATKADEERAHAAEQRAATALSEAREAVTELSGIVAVLRQRCGDAELAELTTAHADAVRAHDEAATVAGRLDHLRATVEDLRKLDTVLAEQEKRLDAELSELAREDAVRAAEITEIRERIVEAVGDLDLLAPRRRTVAALSAAATALLDARTAALQARMAADERAADARTAAAEAGFADLDSARAAVRTPERLAEIDGVLRAADDERAVATSTLNDPAIAALTGDEVADVTAARAVVDAGAAAVEAALSAATEAERRHLDIENYTRRLERACAELAPLLDEHAELAALADVVAGMGSNAKKMSLRSYVLAARLEEVADAASERLRRMSGGRYEFVHSDAAESRGRRGGLGLDIHDEYTGAVRSTKTLSGGESFQASLALALGLADVVAAEAGGLVLDTMFIDEGFGSLDADSLEAVMGVLDELRAGGRVVGVVSHVDEMRQRIPSRLHVIRGRSGSTVRVAS</sequence>
<dbReference type="PATRIC" id="fig|1441730.3.peg.2195"/>
<comment type="subunit">
    <text evidence="2">Heterodimer of SbcC and SbcD.</text>
</comment>
<dbReference type="Gene3D" id="3.40.50.300">
    <property type="entry name" value="P-loop containing nucleotide triphosphate hydrolases"/>
    <property type="match status" value="2"/>
</dbReference>
<evidence type="ECO:0000256" key="5">
    <source>
        <dbReference type="SAM" id="MobiDB-lite"/>
    </source>
</evidence>
<dbReference type="SUPFAM" id="SSF52540">
    <property type="entry name" value="P-loop containing nucleoside triphosphate hydrolases"/>
    <property type="match status" value="1"/>
</dbReference>
<evidence type="ECO:0000313" key="8">
    <source>
        <dbReference type="Proteomes" id="UP000053060"/>
    </source>
</evidence>
<evidence type="ECO:0000256" key="2">
    <source>
        <dbReference type="ARBA" id="ARBA00011322"/>
    </source>
</evidence>
<keyword evidence="4" id="KW-0175">Coiled coil</keyword>
<dbReference type="InterPro" id="IPR027417">
    <property type="entry name" value="P-loop_NTPase"/>
</dbReference>
<dbReference type="InterPro" id="IPR038729">
    <property type="entry name" value="Rad50/SbcC_AAA"/>
</dbReference>
<feature type="domain" description="Rad50/SbcC-type AAA" evidence="6">
    <location>
        <begin position="6"/>
        <end position="181"/>
    </location>
</feature>
<keyword evidence="7" id="KW-0378">Hydrolase</keyword>
<name>A0A0V9UM77_9NOCA</name>
<reference evidence="8" key="1">
    <citation type="submission" date="2015-01" db="EMBL/GenBank/DDBJ databases">
        <title>Draft genome sequence of Rhodococcus pyridinivorans strain KG-16, a hydrocarbon-degrading bacterium.</title>
        <authorList>
            <person name="Aggarwal R.K."/>
            <person name="Dawar C."/>
        </authorList>
    </citation>
    <scope>NUCLEOTIDE SEQUENCE [LARGE SCALE GENOMIC DNA]</scope>
    <source>
        <strain evidence="8">KG-16</strain>
    </source>
</reference>
<dbReference type="Pfam" id="PF13476">
    <property type="entry name" value="AAA_23"/>
    <property type="match status" value="1"/>
</dbReference>
<accession>A0A0V9UM77</accession>
<dbReference type="AlphaFoldDB" id="A0A0V9UM77"/>
<feature type="region of interest" description="Disordered" evidence="5">
    <location>
        <begin position="518"/>
        <end position="541"/>
    </location>
</feature>
<evidence type="ECO:0000313" key="7">
    <source>
        <dbReference type="EMBL" id="KSZ59107.1"/>
    </source>
</evidence>
<dbReference type="GO" id="GO:0004527">
    <property type="term" value="F:exonuclease activity"/>
    <property type="evidence" value="ECO:0007669"/>
    <property type="project" value="UniProtKB-KW"/>
</dbReference>
<feature type="coiled-coil region" evidence="4">
    <location>
        <begin position="460"/>
        <end position="487"/>
    </location>
</feature>
<dbReference type="Proteomes" id="UP000053060">
    <property type="component" value="Unassembled WGS sequence"/>
</dbReference>
<dbReference type="GO" id="GO:0016887">
    <property type="term" value="F:ATP hydrolysis activity"/>
    <property type="evidence" value="ECO:0007669"/>
    <property type="project" value="InterPro"/>
</dbReference>
<dbReference type="EMBL" id="AZXY01000004">
    <property type="protein sequence ID" value="KSZ59107.1"/>
    <property type="molecule type" value="Genomic_DNA"/>
</dbReference>
<keyword evidence="7" id="KW-0269">Exonuclease</keyword>
<dbReference type="PANTHER" id="PTHR32114:SF2">
    <property type="entry name" value="ABC TRANSPORTER ABCH.3"/>
    <property type="match status" value="1"/>
</dbReference>
<evidence type="ECO:0000256" key="1">
    <source>
        <dbReference type="ARBA" id="ARBA00006930"/>
    </source>
</evidence>
<protein>
    <recommendedName>
        <fullName evidence="3">Nuclease SbcCD subunit C</fullName>
    </recommendedName>
</protein>
<comment type="similarity">
    <text evidence="1">Belongs to the SMC family. SbcC subfamily.</text>
</comment>